<dbReference type="SMART" id="SM00387">
    <property type="entry name" value="HATPase_c"/>
    <property type="match status" value="1"/>
</dbReference>
<keyword evidence="11" id="KW-0547">Nucleotide-binding</keyword>
<proteinExistence type="predicted"/>
<evidence type="ECO:0000256" key="11">
    <source>
        <dbReference type="ARBA" id="ARBA00022741"/>
    </source>
</evidence>
<dbReference type="InterPro" id="IPR036890">
    <property type="entry name" value="HATPase_C_sf"/>
</dbReference>
<evidence type="ECO:0000256" key="16">
    <source>
        <dbReference type="ARBA" id="ARBA00023136"/>
    </source>
</evidence>
<dbReference type="OrthoDB" id="9813151at2"/>
<dbReference type="Proteomes" id="UP000023435">
    <property type="component" value="Unassembled WGS sequence"/>
</dbReference>
<evidence type="ECO:0000256" key="10">
    <source>
        <dbReference type="ARBA" id="ARBA00022692"/>
    </source>
</evidence>
<dbReference type="InterPro" id="IPR014310">
    <property type="entry name" value="Sig_transdc_His_kinase_PhoR"/>
</dbReference>
<evidence type="ECO:0000256" key="12">
    <source>
        <dbReference type="ARBA" id="ARBA00022777"/>
    </source>
</evidence>
<evidence type="ECO:0000313" key="20">
    <source>
        <dbReference type="EMBL" id="KWS02145.1"/>
    </source>
</evidence>
<evidence type="ECO:0000256" key="9">
    <source>
        <dbReference type="ARBA" id="ARBA00022679"/>
    </source>
</evidence>
<comment type="caution">
    <text evidence="20">The sequence shown here is derived from an EMBL/GenBank/DDBJ whole genome shotgun (WGS) entry which is preliminary data.</text>
</comment>
<dbReference type="SMART" id="SM00388">
    <property type="entry name" value="HisKA"/>
    <property type="match status" value="1"/>
</dbReference>
<dbReference type="RefSeq" id="WP_051547700.1">
    <property type="nucleotide sequence ID" value="NZ_JAJA02000003.1"/>
</dbReference>
<dbReference type="Pfam" id="PF11808">
    <property type="entry name" value="PhoR"/>
    <property type="match status" value="1"/>
</dbReference>
<dbReference type="PRINTS" id="PR00344">
    <property type="entry name" value="BCTRLSENSOR"/>
</dbReference>
<dbReference type="SUPFAM" id="SSF47384">
    <property type="entry name" value="Homodimeric domain of signal transducing histidine kinase"/>
    <property type="match status" value="1"/>
</dbReference>
<evidence type="ECO:0000256" key="3">
    <source>
        <dbReference type="ARBA" id="ARBA00012438"/>
    </source>
</evidence>
<dbReference type="Pfam" id="PF02518">
    <property type="entry name" value="HATPase_c"/>
    <property type="match status" value="1"/>
</dbReference>
<dbReference type="InterPro" id="IPR021766">
    <property type="entry name" value="PhoR_N"/>
</dbReference>
<keyword evidence="12" id="KW-0418">Kinase</keyword>
<keyword evidence="16 18" id="KW-0472">Membrane</keyword>
<evidence type="ECO:0000256" key="4">
    <source>
        <dbReference type="ARBA" id="ARBA00019665"/>
    </source>
</evidence>
<organism evidence="20 21">
    <name type="scientific">Lysobacter capsici AZ78</name>
    <dbReference type="NCBI Taxonomy" id="1444315"/>
    <lineage>
        <taxon>Bacteria</taxon>
        <taxon>Pseudomonadati</taxon>
        <taxon>Pseudomonadota</taxon>
        <taxon>Gammaproteobacteria</taxon>
        <taxon>Lysobacterales</taxon>
        <taxon>Lysobacteraceae</taxon>
        <taxon>Lysobacter</taxon>
    </lineage>
</organism>
<evidence type="ECO:0000256" key="6">
    <source>
        <dbReference type="ARBA" id="ARBA00022475"/>
    </source>
</evidence>
<reference evidence="20 21" key="1">
    <citation type="journal article" date="2014" name="Genome Announc.">
        <title>Draft Genome Sequence of Lysobacter capsici AZ78, a Bacterium Antagonistic to Plant-Pathogenic Oomycetes.</title>
        <authorList>
            <person name="Puopolo G."/>
            <person name="Sonego P."/>
            <person name="Engelen K."/>
            <person name="Pertot I."/>
        </authorList>
    </citation>
    <scope>NUCLEOTIDE SEQUENCE [LARGE SCALE GENOMIC DNA]</scope>
    <source>
        <strain evidence="20 21">AZ78</strain>
    </source>
</reference>
<dbReference type="NCBIfam" id="TIGR02966">
    <property type="entry name" value="phoR_proteo"/>
    <property type="match status" value="1"/>
</dbReference>
<evidence type="ECO:0000256" key="15">
    <source>
        <dbReference type="ARBA" id="ARBA00023012"/>
    </source>
</evidence>
<comment type="catalytic activity">
    <reaction evidence="1">
        <text>ATP + protein L-histidine = ADP + protein N-phospho-L-histidine.</text>
        <dbReference type="EC" id="2.7.13.3"/>
    </reaction>
</comment>
<dbReference type="GO" id="GO:0016036">
    <property type="term" value="P:cellular response to phosphate starvation"/>
    <property type="evidence" value="ECO:0007669"/>
    <property type="project" value="TreeGrafter"/>
</dbReference>
<comment type="function">
    <text evidence="17">Member of the two-component regulatory system PhoR/PhoB involved in the phosphate regulon genes expression. PhoR may function as a membrane-associated protein kinase that phosphorylates PhoB in response to environmental signals.</text>
</comment>
<dbReference type="InterPro" id="IPR004358">
    <property type="entry name" value="Sig_transdc_His_kin-like_C"/>
</dbReference>
<gene>
    <name evidence="20" type="ORF">AZ78_5278</name>
</gene>
<keyword evidence="13" id="KW-0067">ATP-binding</keyword>
<dbReference type="GO" id="GO:0005886">
    <property type="term" value="C:plasma membrane"/>
    <property type="evidence" value="ECO:0007669"/>
    <property type="project" value="UniProtKB-SubCell"/>
</dbReference>
<keyword evidence="10 18" id="KW-0812">Transmembrane</keyword>
<keyword evidence="9 20" id="KW-0808">Transferase</keyword>
<dbReference type="PANTHER" id="PTHR45453">
    <property type="entry name" value="PHOSPHATE REGULON SENSOR PROTEIN PHOR"/>
    <property type="match status" value="1"/>
</dbReference>
<evidence type="ECO:0000256" key="5">
    <source>
        <dbReference type="ARBA" id="ARBA00022448"/>
    </source>
</evidence>
<dbReference type="InterPro" id="IPR000014">
    <property type="entry name" value="PAS"/>
</dbReference>
<dbReference type="PROSITE" id="PS50109">
    <property type="entry name" value="HIS_KIN"/>
    <property type="match status" value="1"/>
</dbReference>
<dbReference type="InterPro" id="IPR036097">
    <property type="entry name" value="HisK_dim/P_sf"/>
</dbReference>
<feature type="domain" description="Histidine kinase" evidence="19">
    <location>
        <begin position="215"/>
        <end position="432"/>
    </location>
</feature>
<dbReference type="GO" id="GO:0004721">
    <property type="term" value="F:phosphoprotein phosphatase activity"/>
    <property type="evidence" value="ECO:0007669"/>
    <property type="project" value="InterPro"/>
</dbReference>
<dbReference type="FunFam" id="1.10.287.130:FF:000001">
    <property type="entry name" value="Two-component sensor histidine kinase"/>
    <property type="match status" value="1"/>
</dbReference>
<dbReference type="SUPFAM" id="SSF55874">
    <property type="entry name" value="ATPase domain of HSP90 chaperone/DNA topoisomerase II/histidine kinase"/>
    <property type="match status" value="1"/>
</dbReference>
<keyword evidence="14 18" id="KW-1133">Transmembrane helix</keyword>
<name>A0A125TZR1_9GAMM</name>
<dbReference type="InterPro" id="IPR050351">
    <property type="entry name" value="BphY/WalK/GraS-like"/>
</dbReference>
<dbReference type="InterPro" id="IPR035965">
    <property type="entry name" value="PAS-like_dom_sf"/>
</dbReference>
<evidence type="ECO:0000259" key="19">
    <source>
        <dbReference type="PROSITE" id="PS50109"/>
    </source>
</evidence>
<dbReference type="Pfam" id="PF00512">
    <property type="entry name" value="HisKA"/>
    <property type="match status" value="1"/>
</dbReference>
<dbReference type="Pfam" id="PF13188">
    <property type="entry name" value="PAS_8"/>
    <property type="match status" value="1"/>
</dbReference>
<dbReference type="InterPro" id="IPR003594">
    <property type="entry name" value="HATPase_dom"/>
</dbReference>
<dbReference type="PANTHER" id="PTHR45453:SF1">
    <property type="entry name" value="PHOSPHATE REGULON SENSOR PROTEIN PHOR"/>
    <property type="match status" value="1"/>
</dbReference>
<keyword evidence="8" id="KW-0592">Phosphate transport</keyword>
<dbReference type="GO" id="GO:0000155">
    <property type="term" value="F:phosphorelay sensor kinase activity"/>
    <property type="evidence" value="ECO:0007669"/>
    <property type="project" value="InterPro"/>
</dbReference>
<evidence type="ECO:0000256" key="17">
    <source>
        <dbReference type="ARBA" id="ARBA00025207"/>
    </source>
</evidence>
<dbReference type="Gene3D" id="3.30.565.10">
    <property type="entry name" value="Histidine kinase-like ATPase, C-terminal domain"/>
    <property type="match status" value="1"/>
</dbReference>
<evidence type="ECO:0000313" key="21">
    <source>
        <dbReference type="Proteomes" id="UP000023435"/>
    </source>
</evidence>
<evidence type="ECO:0000256" key="1">
    <source>
        <dbReference type="ARBA" id="ARBA00000085"/>
    </source>
</evidence>
<dbReference type="SUPFAM" id="SSF55785">
    <property type="entry name" value="PYP-like sensor domain (PAS domain)"/>
    <property type="match status" value="1"/>
</dbReference>
<evidence type="ECO:0000256" key="8">
    <source>
        <dbReference type="ARBA" id="ARBA00022592"/>
    </source>
</evidence>
<evidence type="ECO:0000256" key="7">
    <source>
        <dbReference type="ARBA" id="ARBA00022553"/>
    </source>
</evidence>
<keyword evidence="21" id="KW-1185">Reference proteome</keyword>
<dbReference type="AlphaFoldDB" id="A0A125TZR1"/>
<dbReference type="Gene3D" id="1.10.287.130">
    <property type="match status" value="1"/>
</dbReference>
<protein>
    <recommendedName>
        <fullName evidence="4">Phosphate regulon sensor protein PhoR</fullName>
        <ecNumber evidence="3">2.7.13.3</ecNumber>
    </recommendedName>
</protein>
<evidence type="ECO:0000256" key="18">
    <source>
        <dbReference type="SAM" id="Phobius"/>
    </source>
</evidence>
<dbReference type="GO" id="GO:0006817">
    <property type="term" value="P:phosphate ion transport"/>
    <property type="evidence" value="ECO:0007669"/>
    <property type="project" value="UniProtKB-KW"/>
</dbReference>
<keyword evidence="15" id="KW-0902">Two-component regulatory system</keyword>
<dbReference type="CDD" id="cd00082">
    <property type="entry name" value="HisKA"/>
    <property type="match status" value="1"/>
</dbReference>
<dbReference type="EMBL" id="JAJA02000003">
    <property type="protein sequence ID" value="KWS02145.1"/>
    <property type="molecule type" value="Genomic_DNA"/>
</dbReference>
<evidence type="ECO:0000256" key="13">
    <source>
        <dbReference type="ARBA" id="ARBA00022840"/>
    </source>
</evidence>
<evidence type="ECO:0000256" key="2">
    <source>
        <dbReference type="ARBA" id="ARBA00004236"/>
    </source>
</evidence>
<accession>A0A125TZR1</accession>
<evidence type="ECO:0000256" key="14">
    <source>
        <dbReference type="ARBA" id="ARBA00022989"/>
    </source>
</evidence>
<keyword evidence="6" id="KW-1003">Cell membrane</keyword>
<dbReference type="GO" id="GO:0005524">
    <property type="term" value="F:ATP binding"/>
    <property type="evidence" value="ECO:0007669"/>
    <property type="project" value="UniProtKB-KW"/>
</dbReference>
<sequence>MPPRARSAWFRTLGQLALILVGAAVLGILVGYPWPIVTAAALGVVAWHYWRLRRVLIRLTARQRLTPPLGEGIWNELDRLLHRSQAEMRGRKRRLIEMLRAYRAAAAAMPDAIVVVERNSQRIQWFNEAATGLMGLRYPRDIGAPVVNRLQPLQLAHWLASGRNAEPLEAASPWNPAITLSLRLIPYSENLWLLVARDVSRLLQLEQMRRDFVANVSHELRTPLTVVHGYLDMLDPEEHPDWAPMLAEMQRQSQRMTQLVEDLLTLSRLESQDNLPAEDTVSMASMLSTLKREANALSQGRHEIAMDDLAGVDLFGSNKELHSAFSNLVGNAIRYTPAGGSIRIRFRPESSGIARGVVLEVVDSGYGIPAAHLPRITERFYRVSTSRSRESGGTGLGLSIVKHVLHLHQARLEIASEVGRGSTFACHFGVDRIRRRDAYGEAYADNLAYPAHPSDI</sequence>
<dbReference type="InterPro" id="IPR005467">
    <property type="entry name" value="His_kinase_dom"/>
</dbReference>
<dbReference type="EC" id="2.7.13.3" evidence="3"/>
<keyword evidence="7" id="KW-0597">Phosphoprotein</keyword>
<feature type="transmembrane region" description="Helical" evidence="18">
    <location>
        <begin position="12"/>
        <end position="30"/>
    </location>
</feature>
<comment type="subcellular location">
    <subcellularLocation>
        <location evidence="2">Cell membrane</location>
    </subcellularLocation>
</comment>
<dbReference type="InterPro" id="IPR003661">
    <property type="entry name" value="HisK_dim/P_dom"/>
</dbReference>
<keyword evidence="5" id="KW-0813">Transport</keyword>